<evidence type="ECO:0000313" key="4">
    <source>
        <dbReference type="EMBL" id="CAH0525745.1"/>
    </source>
</evidence>
<name>A0ABM8ZH86_9VIBR</name>
<evidence type="ECO:0000256" key="1">
    <source>
        <dbReference type="ARBA" id="ARBA00022801"/>
    </source>
</evidence>
<protein>
    <submittedName>
        <fullName evidence="4">Regulator of RpoS</fullName>
    </submittedName>
</protein>
<keyword evidence="2" id="KW-0597">Phosphoprotein</keyword>
<dbReference type="SUPFAM" id="SSF52172">
    <property type="entry name" value="CheY-like"/>
    <property type="match status" value="1"/>
</dbReference>
<sequence length="412" mass="46279">MAADEQTQSGRQQQILLVEDHKATQLLISSLLEKRGYKVTVANHGHEALEILDSSEQIQFVLSDWVMPKMDGVELCKRLKSTNYNRYIFFVLLSSQDDKDSIISGIDAGADDFVAKNTAIDELDARIRAGFRNLNLHIELLTKNQQLDQAYATIRGDLDSAGDFIRQLLPRKTAFNQAQMAYVSMPSAQIGGDILGYMELDEQHLGLYLIDVSGHGVASALLSFSVQQTLSVINGESSVVFKVEGQHKSIRSAADVVTKLNEIYTQDDSNPLYFTMVYAVLNRESGELNYCIAGHPPVIRAIANPQSTEFLSDNNFVVGMFDFADYKAHTIKLQPHDEIWFYTDGITEARVEGEFYSEQRLKDLIDTIHLQPFSDKPQHIVASVSQWQSSVLFEDDISILACKWIPESKESR</sequence>
<dbReference type="InterPro" id="IPR052016">
    <property type="entry name" value="Bact_Sigma-Reg"/>
</dbReference>
<comment type="caution">
    <text evidence="4">The sequence shown here is derived from an EMBL/GenBank/DDBJ whole genome shotgun (WGS) entry which is preliminary data.</text>
</comment>
<dbReference type="SMART" id="SM00331">
    <property type="entry name" value="PP2C_SIG"/>
    <property type="match status" value="1"/>
</dbReference>
<dbReference type="PANTHER" id="PTHR43156">
    <property type="entry name" value="STAGE II SPORULATION PROTEIN E-RELATED"/>
    <property type="match status" value="1"/>
</dbReference>
<dbReference type="EMBL" id="CAKLCM010000002">
    <property type="protein sequence ID" value="CAH0525745.1"/>
    <property type="molecule type" value="Genomic_DNA"/>
</dbReference>
<evidence type="ECO:0000313" key="5">
    <source>
        <dbReference type="Proteomes" id="UP000838160"/>
    </source>
</evidence>
<reference evidence="4" key="1">
    <citation type="submission" date="2021-12" db="EMBL/GenBank/DDBJ databases">
        <authorList>
            <person name="Rodrigo-Torres L."/>
            <person name="Arahal R. D."/>
            <person name="Lucena T."/>
        </authorList>
    </citation>
    <scope>NUCLEOTIDE SEQUENCE</scope>
    <source>
        <strain evidence="4">CECT 8226</strain>
    </source>
</reference>
<dbReference type="InterPro" id="IPR001789">
    <property type="entry name" value="Sig_transdc_resp-reg_receiver"/>
</dbReference>
<dbReference type="CDD" id="cd17574">
    <property type="entry name" value="REC_OmpR"/>
    <property type="match status" value="1"/>
</dbReference>
<dbReference type="InterPro" id="IPR001932">
    <property type="entry name" value="PPM-type_phosphatase-like_dom"/>
</dbReference>
<dbReference type="Pfam" id="PF00072">
    <property type="entry name" value="Response_reg"/>
    <property type="match status" value="1"/>
</dbReference>
<organism evidence="4 5">
    <name type="scientific">Vibrio hippocampi</name>
    <dbReference type="NCBI Taxonomy" id="654686"/>
    <lineage>
        <taxon>Bacteria</taxon>
        <taxon>Pseudomonadati</taxon>
        <taxon>Pseudomonadota</taxon>
        <taxon>Gammaproteobacteria</taxon>
        <taxon>Vibrionales</taxon>
        <taxon>Vibrionaceae</taxon>
        <taxon>Vibrio</taxon>
    </lineage>
</organism>
<dbReference type="SMART" id="SM00448">
    <property type="entry name" value="REC"/>
    <property type="match status" value="1"/>
</dbReference>
<evidence type="ECO:0000256" key="2">
    <source>
        <dbReference type="PROSITE-ProRule" id="PRU00169"/>
    </source>
</evidence>
<dbReference type="Gene3D" id="3.40.50.2300">
    <property type="match status" value="1"/>
</dbReference>
<dbReference type="InterPro" id="IPR011006">
    <property type="entry name" value="CheY-like_superfamily"/>
</dbReference>
<dbReference type="InterPro" id="IPR036457">
    <property type="entry name" value="PPM-type-like_dom_sf"/>
</dbReference>
<feature type="domain" description="Response regulatory" evidence="3">
    <location>
        <begin position="14"/>
        <end position="131"/>
    </location>
</feature>
<dbReference type="RefSeq" id="WP_237484251.1">
    <property type="nucleotide sequence ID" value="NZ_CAKLCM010000002.1"/>
</dbReference>
<keyword evidence="5" id="KW-1185">Reference proteome</keyword>
<dbReference type="Proteomes" id="UP000838160">
    <property type="component" value="Unassembled WGS sequence"/>
</dbReference>
<proteinExistence type="predicted"/>
<dbReference type="PANTHER" id="PTHR43156:SF2">
    <property type="entry name" value="STAGE II SPORULATION PROTEIN E"/>
    <property type="match status" value="1"/>
</dbReference>
<dbReference type="Pfam" id="PF07228">
    <property type="entry name" value="SpoIIE"/>
    <property type="match status" value="1"/>
</dbReference>
<dbReference type="PROSITE" id="PS50110">
    <property type="entry name" value="RESPONSE_REGULATORY"/>
    <property type="match status" value="1"/>
</dbReference>
<gene>
    <name evidence="4" type="primary">rssB_1</name>
    <name evidence="4" type="ORF">VHP8226_01275</name>
</gene>
<evidence type="ECO:0000259" key="3">
    <source>
        <dbReference type="PROSITE" id="PS50110"/>
    </source>
</evidence>
<feature type="modified residue" description="4-aspartylphosphate" evidence="2">
    <location>
        <position position="64"/>
    </location>
</feature>
<keyword evidence="1" id="KW-0378">Hydrolase</keyword>
<accession>A0ABM8ZH86</accession>
<dbReference type="Gene3D" id="3.60.40.10">
    <property type="entry name" value="PPM-type phosphatase domain"/>
    <property type="match status" value="1"/>
</dbReference>